<feature type="region of interest" description="Disordered" evidence="1">
    <location>
        <begin position="736"/>
        <end position="757"/>
    </location>
</feature>
<dbReference type="Proteomes" id="UP000298646">
    <property type="component" value="Chromosome linear"/>
</dbReference>
<feature type="region of interest" description="Disordered" evidence="1">
    <location>
        <begin position="1"/>
        <end position="22"/>
    </location>
</feature>
<evidence type="ECO:0000313" key="2">
    <source>
        <dbReference type="EMBL" id="QCM02610.1"/>
    </source>
</evidence>
<protein>
    <submittedName>
        <fullName evidence="2">Uncharacterized protein</fullName>
    </submittedName>
</protein>
<reference evidence="2 3" key="1">
    <citation type="submission" date="2019-04" db="EMBL/GenBank/DDBJ databases">
        <title>Complete genome sequence of Agrobacterium tumefaciens CFBP6624.</title>
        <authorList>
            <person name="Haryono M."/>
            <person name="Lin Y.-C."/>
            <person name="Lai E.-M."/>
            <person name="Kuo C.-H."/>
        </authorList>
    </citation>
    <scope>NUCLEOTIDE SEQUENCE [LARGE SCALE GENOMIC DNA]</scope>
    <source>
        <strain evidence="2 3">CFBP6624</strain>
    </source>
</reference>
<organism evidence="2 3">
    <name type="scientific">Agrobacterium tumefaciens</name>
    <dbReference type="NCBI Taxonomy" id="358"/>
    <lineage>
        <taxon>Bacteria</taxon>
        <taxon>Pseudomonadati</taxon>
        <taxon>Pseudomonadota</taxon>
        <taxon>Alphaproteobacteria</taxon>
        <taxon>Hyphomicrobiales</taxon>
        <taxon>Rhizobiaceae</taxon>
        <taxon>Rhizobium/Agrobacterium group</taxon>
        <taxon>Agrobacterium</taxon>
        <taxon>Agrobacterium tumefaciens complex</taxon>
    </lineage>
</organism>
<dbReference type="AlphaFoldDB" id="A0AAE6BS07"/>
<evidence type="ECO:0000313" key="3">
    <source>
        <dbReference type="Proteomes" id="UP000298646"/>
    </source>
</evidence>
<gene>
    <name evidence="2" type="ORF">CFBP6624_20825</name>
</gene>
<dbReference type="EMBL" id="CP039908">
    <property type="protein sequence ID" value="QCM02610.1"/>
    <property type="molecule type" value="Genomic_DNA"/>
</dbReference>
<proteinExistence type="predicted"/>
<accession>A0AAE6BS07</accession>
<sequence>MQPQARPVDTYSRPQAAPSGPNGLQQLAGALAQISPALTNFLDNSAAKAQKDAEDRAMRRIGGMSFQEARDAVNSGKMTEMDNPWFKAAFMKQYGERLAYERVNELSTEYETNFDKNSGDVDGLIRGRTSDDLDQYGNDPHFTGAYTKVMDGFGARAKTAQAQYKTEQVKQDTVSGVYDTFHGEATSLRSEGRSPQEIVTALRGKYEGNRSLLHVDFKEQDKEMVRLAEAFAAKGDMEMVNAILNSDRKGADGTVLGPLSANREFQADAVRITTNAERQAFDNTEKATRETRYDFLNEAQEGKLNVERFREWHKANPGAYTEAQSIAVINHNNTVVEQQQEQARKNTERLQMRAAATKSEEDLILRNFEAARTGMLAFIEEATVLTDTGGNKTVSVEEQKKALAKRIVDQTERLVQVGKADKEQAFGMQVESFSVNNLTNPQWESLLKSGSKAATPFTLSGGAVPPVLKDSADLYMRLHAANPKLLETHIKDSTDRDFFEAYRVATQYVKLAPEQAMQMAMMQTSDPDKVRSVGTSARLEQVEERVNDIRHGGGWFTSGSPPANKSYVASEISRLGKFYVQNGMDTEDALDEAKTRFLASHTEVGGNFVYTGGKDIPKNFGTLASRAIEKYVEDFGEDEGVEASDLTIRPATNGQGWLIVHQFGQYPVENSARANLTLRSLFEMERERQDKVKQKVIDEHTRKQKDLAAGITPLARMMPMVPGGVFTGGTAEAIRKRDEEDRQASGVPAEPEKPHVPLLERLLPPVRGGLFTGDKYEEVNGQKPADK</sequence>
<name>A0AAE6BS07_AGRTU</name>
<evidence type="ECO:0000256" key="1">
    <source>
        <dbReference type="SAM" id="MobiDB-lite"/>
    </source>
</evidence>